<dbReference type="InterPro" id="IPR012340">
    <property type="entry name" value="NA-bd_OB-fold"/>
</dbReference>
<dbReference type="Pfam" id="PF03193">
    <property type="entry name" value="RsgA_GTPase"/>
    <property type="match status" value="1"/>
</dbReference>
<protein>
    <recommendedName>
        <fullName evidence="10">Small ribosomal subunit biogenesis GTPase RsgA</fullName>
        <ecNumber evidence="10">3.6.1.-</ecNumber>
    </recommendedName>
</protein>
<evidence type="ECO:0000256" key="10">
    <source>
        <dbReference type="HAMAP-Rule" id="MF_01820"/>
    </source>
</evidence>
<evidence type="ECO:0000256" key="2">
    <source>
        <dbReference type="ARBA" id="ARBA00022517"/>
    </source>
</evidence>
<dbReference type="PANTHER" id="PTHR32120">
    <property type="entry name" value="SMALL RIBOSOMAL SUBUNIT BIOGENESIS GTPASE RSGA"/>
    <property type="match status" value="1"/>
</dbReference>
<dbReference type="NCBIfam" id="TIGR00157">
    <property type="entry name" value="ribosome small subunit-dependent GTPase A"/>
    <property type="match status" value="1"/>
</dbReference>
<feature type="domain" description="EngC GTPase" evidence="11">
    <location>
        <begin position="68"/>
        <end position="218"/>
    </location>
</feature>
<feature type="binding site" evidence="10">
    <location>
        <begin position="108"/>
        <end position="111"/>
    </location>
    <ligand>
        <name>GTP</name>
        <dbReference type="ChEBI" id="CHEBI:37565"/>
    </ligand>
</feature>
<keyword evidence="7 10" id="KW-0862">Zinc</keyword>
<evidence type="ECO:0000256" key="7">
    <source>
        <dbReference type="ARBA" id="ARBA00022833"/>
    </source>
</evidence>
<keyword evidence="14" id="KW-1185">Reference proteome</keyword>
<keyword evidence="2 10" id="KW-0690">Ribosome biogenesis</keyword>
<evidence type="ECO:0000259" key="11">
    <source>
        <dbReference type="PROSITE" id="PS50936"/>
    </source>
</evidence>
<keyword evidence="1 10" id="KW-0963">Cytoplasm</keyword>
<comment type="similarity">
    <text evidence="10">Belongs to the TRAFAC class YlqF/YawG GTPase family. RsgA subfamily.</text>
</comment>
<name>A0ABW1US11_9LACO</name>
<evidence type="ECO:0000256" key="3">
    <source>
        <dbReference type="ARBA" id="ARBA00022723"/>
    </source>
</evidence>
<evidence type="ECO:0000256" key="5">
    <source>
        <dbReference type="ARBA" id="ARBA00022741"/>
    </source>
</evidence>
<organism evidence="13 14">
    <name type="scientific">Lapidilactobacillus achengensis</name>
    <dbReference type="NCBI Taxonomy" id="2486000"/>
    <lineage>
        <taxon>Bacteria</taxon>
        <taxon>Bacillati</taxon>
        <taxon>Bacillota</taxon>
        <taxon>Bacilli</taxon>
        <taxon>Lactobacillales</taxon>
        <taxon>Lactobacillaceae</taxon>
        <taxon>Lapidilactobacillus</taxon>
    </lineage>
</organism>
<dbReference type="RefSeq" id="WP_125601546.1">
    <property type="nucleotide sequence ID" value="NZ_JBHSSM010000023.1"/>
</dbReference>
<dbReference type="Pfam" id="PF16745">
    <property type="entry name" value="RsgA_N"/>
    <property type="match status" value="1"/>
</dbReference>
<feature type="binding site" evidence="10">
    <location>
        <begin position="162"/>
        <end position="170"/>
    </location>
    <ligand>
        <name>GTP</name>
        <dbReference type="ChEBI" id="CHEBI:37565"/>
    </ligand>
</feature>
<keyword evidence="5 10" id="KW-0547">Nucleotide-binding</keyword>
<evidence type="ECO:0000313" key="13">
    <source>
        <dbReference type="EMBL" id="MFC6315981.1"/>
    </source>
</evidence>
<reference evidence="14" key="1">
    <citation type="journal article" date="2019" name="Int. J. Syst. Evol. Microbiol.">
        <title>The Global Catalogue of Microorganisms (GCM) 10K type strain sequencing project: providing services to taxonomists for standard genome sequencing and annotation.</title>
        <authorList>
            <consortium name="The Broad Institute Genomics Platform"/>
            <consortium name="The Broad Institute Genome Sequencing Center for Infectious Disease"/>
            <person name="Wu L."/>
            <person name="Ma J."/>
        </authorList>
    </citation>
    <scope>NUCLEOTIDE SEQUENCE [LARGE SCALE GENOMIC DNA]</scope>
    <source>
        <strain evidence="14">CCM 8897</strain>
    </source>
</reference>
<dbReference type="CDD" id="cd01854">
    <property type="entry name" value="YjeQ_EngC"/>
    <property type="match status" value="1"/>
</dbReference>
<evidence type="ECO:0000256" key="9">
    <source>
        <dbReference type="ARBA" id="ARBA00023134"/>
    </source>
</evidence>
<gene>
    <name evidence="10 13" type="primary">rsgA</name>
    <name evidence="13" type="ORF">ACFQHW_10445</name>
</gene>
<dbReference type="EMBL" id="JBHSSM010000023">
    <property type="protein sequence ID" value="MFC6315981.1"/>
    <property type="molecule type" value="Genomic_DNA"/>
</dbReference>
<accession>A0ABW1US11</accession>
<evidence type="ECO:0000313" key="14">
    <source>
        <dbReference type="Proteomes" id="UP001596310"/>
    </source>
</evidence>
<comment type="cofactor">
    <cofactor evidence="10">
        <name>Zn(2+)</name>
        <dbReference type="ChEBI" id="CHEBI:29105"/>
    </cofactor>
    <text evidence="10">Binds 1 zinc ion per subunit.</text>
</comment>
<comment type="subcellular location">
    <subcellularLocation>
        <location evidence="10">Cytoplasm</location>
    </subcellularLocation>
</comment>
<dbReference type="Proteomes" id="UP001596310">
    <property type="component" value="Unassembled WGS sequence"/>
</dbReference>
<dbReference type="SUPFAM" id="SSF52540">
    <property type="entry name" value="P-loop containing nucleoside triphosphate hydrolases"/>
    <property type="match status" value="1"/>
</dbReference>
<comment type="subunit">
    <text evidence="10">Monomer. Associates with 30S ribosomal subunit, binds 16S rRNA.</text>
</comment>
<comment type="caution">
    <text evidence="13">The sequence shown here is derived from an EMBL/GenBank/DDBJ whole genome shotgun (WGS) entry which is preliminary data.</text>
</comment>
<dbReference type="InterPro" id="IPR031944">
    <property type="entry name" value="RsgA_N"/>
</dbReference>
<evidence type="ECO:0000256" key="1">
    <source>
        <dbReference type="ARBA" id="ARBA00022490"/>
    </source>
</evidence>
<feature type="binding site" evidence="10">
    <location>
        <position position="249"/>
    </location>
    <ligand>
        <name>Zn(2+)</name>
        <dbReference type="ChEBI" id="CHEBI:29105"/>
    </ligand>
</feature>
<keyword evidence="8 10" id="KW-0694">RNA-binding</keyword>
<keyword evidence="3 10" id="KW-0479">Metal-binding</keyword>
<dbReference type="InterPro" id="IPR030378">
    <property type="entry name" value="G_CP_dom"/>
</dbReference>
<dbReference type="Gene3D" id="2.40.50.140">
    <property type="entry name" value="Nucleic acid-binding proteins"/>
    <property type="match status" value="1"/>
</dbReference>
<feature type="binding site" evidence="10">
    <location>
        <position position="251"/>
    </location>
    <ligand>
        <name>Zn(2+)</name>
        <dbReference type="ChEBI" id="CHEBI:29105"/>
    </ligand>
</feature>
<proteinExistence type="inferred from homology"/>
<keyword evidence="6 10" id="KW-0378">Hydrolase</keyword>
<sequence length="291" mass="31880">MPVGKIIKSISGFYDVLQADGTIVRTRARGNFRKQRIKPVVGDQVEFADAYLLKLAPRKNELVRPPIANIDQAIVVMSATEPEFSPNLLDRYLVYLASQTIAPLIFVSKLDLLSESKQAALAPIFAAYRQIGYPIFLGTTELDQDFAELRQALHGQETVVMGQSGAGKSTLLNHLLPQLGLATAEISTSLNRGKHTTRTVTLYPFAGQGLIADTPGFSSLELTGISLTDLPTLFPEFQAVATQCRFRGCLHLQEPDCAVKAAVTAGMIPAFRYEDYQQLHGEIAALKPTYR</sequence>
<keyword evidence="9 10" id="KW-0342">GTP-binding</keyword>
<evidence type="ECO:0000256" key="8">
    <source>
        <dbReference type="ARBA" id="ARBA00022884"/>
    </source>
</evidence>
<dbReference type="PROSITE" id="PS51721">
    <property type="entry name" value="G_CP"/>
    <property type="match status" value="1"/>
</dbReference>
<dbReference type="CDD" id="cd04466">
    <property type="entry name" value="S1_YloQ_GTPase"/>
    <property type="match status" value="1"/>
</dbReference>
<keyword evidence="4 10" id="KW-0699">rRNA-binding</keyword>
<evidence type="ECO:0000259" key="12">
    <source>
        <dbReference type="PROSITE" id="PS51721"/>
    </source>
</evidence>
<dbReference type="SUPFAM" id="SSF50249">
    <property type="entry name" value="Nucleic acid-binding proteins"/>
    <property type="match status" value="1"/>
</dbReference>
<dbReference type="Gene3D" id="3.40.50.300">
    <property type="entry name" value="P-loop containing nucleotide triphosphate hydrolases"/>
    <property type="match status" value="1"/>
</dbReference>
<feature type="binding site" evidence="10">
    <location>
        <position position="244"/>
    </location>
    <ligand>
        <name>Zn(2+)</name>
        <dbReference type="ChEBI" id="CHEBI:29105"/>
    </ligand>
</feature>
<dbReference type="Gene3D" id="1.10.40.50">
    <property type="entry name" value="Probable gtpase engc, domain 3"/>
    <property type="match status" value="1"/>
</dbReference>
<dbReference type="EC" id="3.6.1.-" evidence="10"/>
<dbReference type="PROSITE" id="PS50936">
    <property type="entry name" value="ENGC_GTPASE"/>
    <property type="match status" value="1"/>
</dbReference>
<dbReference type="InterPro" id="IPR027417">
    <property type="entry name" value="P-loop_NTPase"/>
</dbReference>
<evidence type="ECO:0000256" key="4">
    <source>
        <dbReference type="ARBA" id="ARBA00022730"/>
    </source>
</evidence>
<comment type="function">
    <text evidence="10">One of several proteins that assist in the late maturation steps of the functional core of the 30S ribosomal subunit. Helps release RbfA from mature subunits. May play a role in the assembly of ribosomal proteins into the subunit. Circularly permuted GTPase that catalyzes slow GTP hydrolysis, GTPase activity is stimulated by the 30S ribosomal subunit.</text>
</comment>
<dbReference type="HAMAP" id="MF_01820">
    <property type="entry name" value="GTPase_RsgA"/>
    <property type="match status" value="1"/>
</dbReference>
<dbReference type="PANTHER" id="PTHR32120:SF11">
    <property type="entry name" value="SMALL RIBOSOMAL SUBUNIT BIOGENESIS GTPASE RSGA 1, MITOCHONDRIAL-RELATED"/>
    <property type="match status" value="1"/>
</dbReference>
<dbReference type="InterPro" id="IPR010914">
    <property type="entry name" value="RsgA_GTPase_dom"/>
</dbReference>
<feature type="domain" description="CP-type G" evidence="12">
    <location>
        <begin position="59"/>
        <end position="220"/>
    </location>
</feature>
<dbReference type="InterPro" id="IPR004881">
    <property type="entry name" value="Ribosome_biogen_GTPase_RsgA"/>
</dbReference>
<evidence type="ECO:0000256" key="6">
    <source>
        <dbReference type="ARBA" id="ARBA00022801"/>
    </source>
</evidence>
<feature type="binding site" evidence="10">
    <location>
        <position position="257"/>
    </location>
    <ligand>
        <name>Zn(2+)</name>
        <dbReference type="ChEBI" id="CHEBI:29105"/>
    </ligand>
</feature>